<evidence type="ECO:0000313" key="2">
    <source>
        <dbReference type="EMBL" id="GFJ92429.1"/>
    </source>
</evidence>
<feature type="compositionally biased region" description="Low complexity" evidence="1">
    <location>
        <begin position="110"/>
        <end position="124"/>
    </location>
</feature>
<dbReference type="Proteomes" id="UP000482960">
    <property type="component" value="Unassembled WGS sequence"/>
</dbReference>
<keyword evidence="3" id="KW-1185">Reference proteome</keyword>
<reference evidence="2 3" key="1">
    <citation type="submission" date="2020-03" db="EMBL/GenBank/DDBJ databases">
        <title>Whole genome shotgun sequence of Phytohabitans rumicis NBRC 108638.</title>
        <authorList>
            <person name="Komaki H."/>
            <person name="Tamura T."/>
        </authorList>
    </citation>
    <scope>NUCLEOTIDE SEQUENCE [LARGE SCALE GENOMIC DNA]</scope>
    <source>
        <strain evidence="2 3">NBRC 108638</strain>
    </source>
</reference>
<protein>
    <submittedName>
        <fullName evidence="2">Uncharacterized protein</fullName>
    </submittedName>
</protein>
<gene>
    <name evidence="2" type="ORF">Prum_060710</name>
</gene>
<dbReference type="RefSeq" id="WP_173079302.1">
    <property type="nucleotide sequence ID" value="NZ_BLPG01000001.1"/>
</dbReference>
<feature type="compositionally biased region" description="Low complexity" evidence="1">
    <location>
        <begin position="70"/>
        <end position="96"/>
    </location>
</feature>
<organism evidence="2 3">
    <name type="scientific">Phytohabitans rumicis</name>
    <dbReference type="NCBI Taxonomy" id="1076125"/>
    <lineage>
        <taxon>Bacteria</taxon>
        <taxon>Bacillati</taxon>
        <taxon>Actinomycetota</taxon>
        <taxon>Actinomycetes</taxon>
        <taxon>Micromonosporales</taxon>
        <taxon>Micromonosporaceae</taxon>
    </lineage>
</organism>
<evidence type="ECO:0000256" key="1">
    <source>
        <dbReference type="SAM" id="MobiDB-lite"/>
    </source>
</evidence>
<feature type="compositionally biased region" description="Low complexity" evidence="1">
    <location>
        <begin position="156"/>
        <end position="169"/>
    </location>
</feature>
<dbReference type="EMBL" id="BLPG01000001">
    <property type="protein sequence ID" value="GFJ92429.1"/>
    <property type="molecule type" value="Genomic_DNA"/>
</dbReference>
<accession>A0A6V8LCV7</accession>
<reference evidence="2 3" key="2">
    <citation type="submission" date="2020-03" db="EMBL/GenBank/DDBJ databases">
        <authorList>
            <person name="Ichikawa N."/>
            <person name="Kimura A."/>
            <person name="Kitahashi Y."/>
            <person name="Uohara A."/>
        </authorList>
    </citation>
    <scope>NUCLEOTIDE SEQUENCE [LARGE SCALE GENOMIC DNA]</scope>
    <source>
        <strain evidence="2 3">NBRC 108638</strain>
    </source>
</reference>
<feature type="compositionally biased region" description="Basic and acidic residues" evidence="1">
    <location>
        <begin position="1"/>
        <end position="15"/>
    </location>
</feature>
<sequence>MSEDFIGYRRGREEPSWVDEPTGEWEALHPGQRYPGDTGQQAEDQSNGRRPAASGRAPATPSRGSAGVYPASARPAQQPAPKPIAQDGRGGVVQPPSGGGSIRWSPTPAPGRRPGAAQPGRTPATPAPPGTPATPPSRSGRARASARTGVPRRRPATTAGPPANGATSGRSPALSRAGMIAKSGAASAATPAQIGTASAATPARTGTASVRRDSAAAASVRTDRANGTVPA</sequence>
<feature type="compositionally biased region" description="Low complexity" evidence="1">
    <location>
        <begin position="177"/>
        <end position="197"/>
    </location>
</feature>
<evidence type="ECO:0000313" key="3">
    <source>
        <dbReference type="Proteomes" id="UP000482960"/>
    </source>
</evidence>
<feature type="compositionally biased region" description="Low complexity" evidence="1">
    <location>
        <begin position="48"/>
        <end position="63"/>
    </location>
</feature>
<proteinExistence type="predicted"/>
<feature type="compositionally biased region" description="Low complexity" evidence="1">
    <location>
        <begin position="136"/>
        <end position="149"/>
    </location>
</feature>
<feature type="compositionally biased region" description="Pro residues" evidence="1">
    <location>
        <begin position="125"/>
        <end position="135"/>
    </location>
</feature>
<feature type="region of interest" description="Disordered" evidence="1">
    <location>
        <begin position="1"/>
        <end position="231"/>
    </location>
</feature>
<comment type="caution">
    <text evidence="2">The sequence shown here is derived from an EMBL/GenBank/DDBJ whole genome shotgun (WGS) entry which is preliminary data.</text>
</comment>
<dbReference type="AlphaFoldDB" id="A0A6V8LCV7"/>
<name>A0A6V8LCV7_9ACTN</name>